<dbReference type="SMART" id="SM00235">
    <property type="entry name" value="ZnMc"/>
    <property type="match status" value="1"/>
</dbReference>
<evidence type="ECO:0000256" key="4">
    <source>
        <dbReference type="ARBA" id="ARBA00022833"/>
    </source>
</evidence>
<dbReference type="Gene3D" id="3.40.390.10">
    <property type="entry name" value="Collagenase (Catalytic Domain)"/>
    <property type="match status" value="1"/>
</dbReference>
<accession>A0A2K0U5Y7</accession>
<sequence length="388" mass="43531">MPNTFSSAKEFVSHNLTKHINTISEDQITVLQDTCRKIVPPNISQCPLCPWPQDEKEIPDAVANLEHVGNCIHEFSLNALPWAESLIIDATDPSNSASREKVEEWLKSTEEKESADIRKINIKTFVFFPTQPLPIKQEWAYIPEEYFAESSNESSEVEPGSLSLDSDLPEVRGTCSDDISNKASEGAGIDDHDLPIEETPKFESTTQRDGWDGIIPRWRLGSKVTYVICTETFPALLSNIIQDAMIAAIGMWQAGSVVRFEQVGRNDPATFAVTYKDGDMMTYATSFFPGDSCGELAVYQRSLEQPDYLPNILAHEIGHILGFRHEYALVQESLHPSVLIGDENAEHLGQTQVQKRAIEELRSFYESDKTEYNGMPVRVIDPEVRAFS</sequence>
<dbReference type="InterPro" id="IPR001818">
    <property type="entry name" value="Pept_M10_metallopeptidase"/>
</dbReference>
<dbReference type="GO" id="GO:0031012">
    <property type="term" value="C:extracellular matrix"/>
    <property type="evidence" value="ECO:0007669"/>
    <property type="project" value="InterPro"/>
</dbReference>
<dbReference type="InterPro" id="IPR024079">
    <property type="entry name" value="MetalloPept_cat_dom_sf"/>
</dbReference>
<keyword evidence="4" id="KW-0862">Zinc</keyword>
<dbReference type="GO" id="GO:0008270">
    <property type="term" value="F:zinc ion binding"/>
    <property type="evidence" value="ECO:0007669"/>
    <property type="project" value="InterPro"/>
</dbReference>
<dbReference type="InterPro" id="IPR006026">
    <property type="entry name" value="Peptidase_Metallo"/>
</dbReference>
<dbReference type="SUPFAM" id="SSF55486">
    <property type="entry name" value="Metalloproteases ('zincins'), catalytic domain"/>
    <property type="match status" value="1"/>
</dbReference>
<proteinExistence type="predicted"/>
<keyword evidence="3" id="KW-0378">Hydrolase</keyword>
<dbReference type="GO" id="GO:0006508">
    <property type="term" value="P:proteolysis"/>
    <property type="evidence" value="ECO:0007669"/>
    <property type="project" value="UniProtKB-KW"/>
</dbReference>
<evidence type="ECO:0000313" key="7">
    <source>
        <dbReference type="EMBL" id="PNP53171.1"/>
    </source>
</evidence>
<comment type="caution">
    <text evidence="7">The sequence shown here is derived from an EMBL/GenBank/DDBJ whole genome shotgun (WGS) entry which is preliminary data.</text>
</comment>
<keyword evidence="2" id="KW-0479">Metal-binding</keyword>
<keyword evidence="1" id="KW-0645">Protease</keyword>
<reference evidence="7 8" key="1">
    <citation type="submission" date="2017-02" db="EMBL/GenBank/DDBJ databases">
        <title>Genomes of Trichoderma spp. with biocontrol activity.</title>
        <authorList>
            <person name="Gardiner D."/>
            <person name="Kazan K."/>
            <person name="Vos C."/>
            <person name="Harvey P."/>
        </authorList>
    </citation>
    <scope>NUCLEOTIDE SEQUENCE [LARGE SCALE GENOMIC DNA]</scope>
    <source>
        <strain evidence="7 8">Tr1</strain>
    </source>
</reference>
<dbReference type="AlphaFoldDB" id="A0A2K0U5Y7"/>
<evidence type="ECO:0000259" key="6">
    <source>
        <dbReference type="SMART" id="SM00235"/>
    </source>
</evidence>
<dbReference type="GO" id="GO:0004222">
    <property type="term" value="F:metalloendopeptidase activity"/>
    <property type="evidence" value="ECO:0007669"/>
    <property type="project" value="InterPro"/>
</dbReference>
<evidence type="ECO:0000256" key="1">
    <source>
        <dbReference type="ARBA" id="ARBA00022670"/>
    </source>
</evidence>
<evidence type="ECO:0000256" key="5">
    <source>
        <dbReference type="SAM" id="MobiDB-lite"/>
    </source>
</evidence>
<name>A0A2K0U5Y7_TRIHA</name>
<evidence type="ECO:0000313" key="8">
    <source>
        <dbReference type="Proteomes" id="UP000236290"/>
    </source>
</evidence>
<evidence type="ECO:0000256" key="2">
    <source>
        <dbReference type="ARBA" id="ARBA00022723"/>
    </source>
</evidence>
<dbReference type="EMBL" id="MTYI01000088">
    <property type="protein sequence ID" value="PNP53171.1"/>
    <property type="molecule type" value="Genomic_DNA"/>
</dbReference>
<protein>
    <recommendedName>
        <fullName evidence="6">Peptidase metallopeptidase domain-containing protein</fullName>
    </recommendedName>
</protein>
<dbReference type="Pfam" id="PF00413">
    <property type="entry name" value="Peptidase_M10"/>
    <property type="match status" value="1"/>
</dbReference>
<gene>
    <name evidence="7" type="ORF">THARTR1_06381</name>
</gene>
<feature type="region of interest" description="Disordered" evidence="5">
    <location>
        <begin position="151"/>
        <end position="196"/>
    </location>
</feature>
<organism evidence="7 8">
    <name type="scientific">Trichoderma harzianum</name>
    <name type="common">Hypocrea lixii</name>
    <dbReference type="NCBI Taxonomy" id="5544"/>
    <lineage>
        <taxon>Eukaryota</taxon>
        <taxon>Fungi</taxon>
        <taxon>Dikarya</taxon>
        <taxon>Ascomycota</taxon>
        <taxon>Pezizomycotina</taxon>
        <taxon>Sordariomycetes</taxon>
        <taxon>Hypocreomycetidae</taxon>
        <taxon>Hypocreales</taxon>
        <taxon>Hypocreaceae</taxon>
        <taxon>Trichoderma</taxon>
    </lineage>
</organism>
<dbReference type="Proteomes" id="UP000236290">
    <property type="component" value="Unassembled WGS sequence"/>
</dbReference>
<evidence type="ECO:0000256" key="3">
    <source>
        <dbReference type="ARBA" id="ARBA00022801"/>
    </source>
</evidence>
<feature type="domain" description="Peptidase metallopeptidase" evidence="6">
    <location>
        <begin position="214"/>
        <end position="367"/>
    </location>
</feature>
<dbReference type="OrthoDB" id="406838at2759"/>